<evidence type="ECO:0000313" key="2">
    <source>
        <dbReference type="EMBL" id="CAL1710239.1"/>
    </source>
</evidence>
<keyword evidence="3" id="KW-1185">Reference proteome</keyword>
<name>A0ABP1DSM2_9APHY</name>
<dbReference type="Proteomes" id="UP001497453">
    <property type="component" value="Chromosome 5"/>
</dbReference>
<protein>
    <submittedName>
        <fullName evidence="2">Uncharacterized protein</fullName>
    </submittedName>
</protein>
<evidence type="ECO:0000256" key="1">
    <source>
        <dbReference type="SAM" id="MobiDB-lite"/>
    </source>
</evidence>
<dbReference type="Gene3D" id="2.40.70.10">
    <property type="entry name" value="Acid Proteases"/>
    <property type="match status" value="1"/>
</dbReference>
<sequence>MRIGTIPGTLSVCTGCTRIRVCDTPLFFSLVHHNVPTAKMSGRGRGNRPKQTARRGGTPMHTGDRTNATIRLDDNLSNAFFTGVRLEDEPHGSEQLPELPPGFPHLFSTIPDNLHSRLPSLKPAAGPPIIFEGMVGGAMFVNPELDPRLHAVSMGFPISVHPLRLPNTRAQFASGSTVSVIDYRFLRLSGLLHEMVPLRPGVDQAKLLNNDGSRIAQVWGKVEVVFDAQGYEFKETCWVINIGFPVDIQFGIDWARQNGLVTNLDQGNFVISSAKAKKVRNLQDIYVTR</sequence>
<dbReference type="InterPro" id="IPR021109">
    <property type="entry name" value="Peptidase_aspartic_dom_sf"/>
</dbReference>
<organism evidence="2 3">
    <name type="scientific">Somion occarium</name>
    <dbReference type="NCBI Taxonomy" id="3059160"/>
    <lineage>
        <taxon>Eukaryota</taxon>
        <taxon>Fungi</taxon>
        <taxon>Dikarya</taxon>
        <taxon>Basidiomycota</taxon>
        <taxon>Agaricomycotina</taxon>
        <taxon>Agaricomycetes</taxon>
        <taxon>Polyporales</taxon>
        <taxon>Cerrenaceae</taxon>
        <taxon>Somion</taxon>
    </lineage>
</organism>
<reference evidence="3" key="1">
    <citation type="submission" date="2024-04" db="EMBL/GenBank/DDBJ databases">
        <authorList>
            <person name="Shaw F."/>
            <person name="Minotto A."/>
        </authorList>
    </citation>
    <scope>NUCLEOTIDE SEQUENCE [LARGE SCALE GENOMIC DNA]</scope>
</reference>
<proteinExistence type="predicted"/>
<feature type="region of interest" description="Disordered" evidence="1">
    <location>
        <begin position="38"/>
        <end position="66"/>
    </location>
</feature>
<dbReference type="EMBL" id="OZ037948">
    <property type="protein sequence ID" value="CAL1710239.1"/>
    <property type="molecule type" value="Genomic_DNA"/>
</dbReference>
<accession>A0ABP1DSM2</accession>
<evidence type="ECO:0000313" key="3">
    <source>
        <dbReference type="Proteomes" id="UP001497453"/>
    </source>
</evidence>
<gene>
    <name evidence="2" type="ORF">GFSPODELE1_LOCUS7726</name>
</gene>